<evidence type="ECO:0000256" key="1">
    <source>
        <dbReference type="ARBA" id="ARBA00004604"/>
    </source>
</evidence>
<feature type="compositionally biased region" description="Basic and acidic residues" evidence="7">
    <location>
        <begin position="313"/>
        <end position="345"/>
    </location>
</feature>
<keyword evidence="5" id="KW-0539">Nucleus</keyword>
<feature type="compositionally biased region" description="Basic and acidic residues" evidence="7">
    <location>
        <begin position="201"/>
        <end position="212"/>
    </location>
</feature>
<comment type="function">
    <text evidence="6">Involved in nucleolar processing of pre-18S ribosomal RNA. Has a role in the nuclear export of 40S pre-ribosomal subunit to the cytoplasm.</text>
</comment>
<feature type="compositionally biased region" description="Low complexity" evidence="7">
    <location>
        <begin position="37"/>
        <end position="50"/>
    </location>
</feature>
<feature type="region of interest" description="Disordered" evidence="7">
    <location>
        <begin position="313"/>
        <end position="520"/>
    </location>
</feature>
<dbReference type="EMBL" id="JACEGQ020000010">
    <property type="protein sequence ID" value="KAH8496369.1"/>
    <property type="molecule type" value="Genomic_DNA"/>
</dbReference>
<evidence type="ECO:0000313" key="9">
    <source>
        <dbReference type="Proteomes" id="UP000807159"/>
    </source>
</evidence>
<feature type="region of interest" description="Disordered" evidence="7">
    <location>
        <begin position="1"/>
        <end position="52"/>
    </location>
</feature>
<feature type="compositionally biased region" description="Acidic residues" evidence="7">
    <location>
        <begin position="453"/>
        <end position="468"/>
    </location>
</feature>
<feature type="compositionally biased region" description="Acidic residues" evidence="7">
    <location>
        <begin position="161"/>
        <end position="177"/>
    </location>
</feature>
<comment type="caution">
    <text evidence="8">The sequence shown here is derived from an EMBL/GenBank/DDBJ whole genome shotgun (WGS) entry which is preliminary data.</text>
</comment>
<feature type="compositionally biased region" description="Acidic residues" evidence="7">
    <location>
        <begin position="423"/>
        <end position="441"/>
    </location>
</feature>
<keyword evidence="4" id="KW-0698">rRNA processing</keyword>
<name>A0A8T2XS93_POPDE</name>
<reference evidence="8" key="1">
    <citation type="journal article" date="2021" name="J. Hered.">
        <title>Genome Assembly of Salicaceae Populus deltoides (Eastern Cottonwood) I-69 Based on Nanopore Sequencing and Hi-C Technologies.</title>
        <authorList>
            <person name="Bai S."/>
            <person name="Wu H."/>
            <person name="Zhang J."/>
            <person name="Pan Z."/>
            <person name="Zhao W."/>
            <person name="Li Z."/>
            <person name="Tong C."/>
        </authorList>
    </citation>
    <scope>NUCLEOTIDE SEQUENCE</scope>
    <source>
        <tissue evidence="8">Leaf</tissue>
    </source>
</reference>
<evidence type="ECO:0000256" key="5">
    <source>
        <dbReference type="ARBA" id="ARBA00023242"/>
    </source>
</evidence>
<accession>A0A8T2XS93</accession>
<gene>
    <name evidence="8" type="ORF">H0E87_019209</name>
</gene>
<dbReference type="InterPro" id="IPR007276">
    <property type="entry name" value="Nop14"/>
</dbReference>
<dbReference type="AlphaFoldDB" id="A0A8T2XS93"/>
<evidence type="ECO:0008006" key="10">
    <source>
        <dbReference type="Google" id="ProtNLM"/>
    </source>
</evidence>
<evidence type="ECO:0000256" key="7">
    <source>
        <dbReference type="SAM" id="MobiDB-lite"/>
    </source>
</evidence>
<dbReference type="GO" id="GO:0030490">
    <property type="term" value="P:maturation of SSU-rRNA"/>
    <property type="evidence" value="ECO:0007669"/>
    <property type="project" value="TreeGrafter"/>
</dbReference>
<protein>
    <recommendedName>
        <fullName evidence="10">Nucleolar protein 14</fullName>
    </recommendedName>
</protein>
<dbReference type="Pfam" id="PF04147">
    <property type="entry name" value="Nop14"/>
    <property type="match status" value="1"/>
</dbReference>
<dbReference type="Proteomes" id="UP000807159">
    <property type="component" value="Chromosome 10"/>
</dbReference>
<evidence type="ECO:0000256" key="2">
    <source>
        <dbReference type="ARBA" id="ARBA00007466"/>
    </source>
</evidence>
<feature type="compositionally biased region" description="Basic and acidic residues" evidence="7">
    <location>
        <begin position="442"/>
        <end position="452"/>
    </location>
</feature>
<evidence type="ECO:0000256" key="4">
    <source>
        <dbReference type="ARBA" id="ARBA00022552"/>
    </source>
</evidence>
<feature type="compositionally biased region" description="Acidic residues" evidence="7">
    <location>
        <begin position="405"/>
        <end position="416"/>
    </location>
</feature>
<comment type="subcellular location">
    <subcellularLocation>
        <location evidence="1">Nucleus</location>
        <location evidence="1">Nucleolus</location>
    </subcellularLocation>
</comment>
<feature type="region of interest" description="Disordered" evidence="7">
    <location>
        <begin position="128"/>
        <end position="212"/>
    </location>
</feature>
<organism evidence="8 9">
    <name type="scientific">Populus deltoides</name>
    <name type="common">Eastern poplar</name>
    <name type="synonym">Eastern cottonwood</name>
    <dbReference type="NCBI Taxonomy" id="3696"/>
    <lineage>
        <taxon>Eukaryota</taxon>
        <taxon>Viridiplantae</taxon>
        <taxon>Streptophyta</taxon>
        <taxon>Embryophyta</taxon>
        <taxon>Tracheophyta</taxon>
        <taxon>Spermatophyta</taxon>
        <taxon>Magnoliopsida</taxon>
        <taxon>eudicotyledons</taxon>
        <taxon>Gunneridae</taxon>
        <taxon>Pentapetalae</taxon>
        <taxon>rosids</taxon>
        <taxon>fabids</taxon>
        <taxon>Malpighiales</taxon>
        <taxon>Salicaceae</taxon>
        <taxon>Saliceae</taxon>
        <taxon>Populus</taxon>
    </lineage>
</organism>
<dbReference type="GO" id="GO:0032040">
    <property type="term" value="C:small-subunit processome"/>
    <property type="evidence" value="ECO:0007669"/>
    <property type="project" value="InterPro"/>
</dbReference>
<comment type="similarity">
    <text evidence="2">Belongs to the NOP14 family.</text>
</comment>
<keyword evidence="9" id="KW-1185">Reference proteome</keyword>
<evidence type="ECO:0000256" key="6">
    <source>
        <dbReference type="ARBA" id="ARBA00024695"/>
    </source>
</evidence>
<proteinExistence type="inferred from homology"/>
<sequence length="964" mass="110434">MAKTSKRSRSSSSSSSNTKSKKKKKNSRTAPNSVAMKASAASKDNKNSSNPFETIWSRRKFDILGKKRKGEELRIGLSRCRAIEKRKKTLLKEYEESGKSSVFLDKRIGEQNEQLGEFDKAIIRSQRERQLKNKKSKYNLSDGEEDDDFGIPNLGPLSGQDDFEDEILSDDDGDDADADRTNKKPAILRQLNAHGLPQDAVHGEENKPKTKKEVMQEVILKSKFFKAQKAKDKEENEQLMEELDKSFTSLVQSQALSSLTEPGKMNALKALVNKDIPNEHVKKDELPVIQKPETFKQQEQPDSYDKLVYEMAIDSRARPSDRTKTPEEIAQKERERLEQLEEDRKKRMLVADESSDEENDDVEKLSAQRPRSISGDDLGDSFSLYEEPGTTKGWVDEILARKEADDSDNEDDDSSEESASANDDGDDEGSDEDDTDGDDDEHEKSTSLKDWEQSDDDNLGTDLEEDEEHGSHDGDDGEIEPISHKKSKKTEPVEPRKGDEKSLDGKKKKANREQHSTQPDIPHIIEAPKSFEEFCAILENCSNENVILVVDRIRKSNAIQLAAENRKKIQVFYGVLLQYFAVLANKKPLNIELLNFLVKPLMEMSVEIPYFSAICARQRILRTRAQFCEALKNTAENSSWPSMKTLSLLRLWSMIFPCSDFRHVVMTPVILLMSEYLMRCPILSGRDIAIGSFLCTMVLSITKQSQKFCPEAIMFLRTLLMATTERKPSSYQESQFYHLMELKEIKPLLHIHDHVNEIRPLNFLMVMDMQEDTSFFSSDDFRVGVLVTMVETLQGFVDIYKELSSFPEIFLPISMLLLEVAQQENMPATLQDKFKDVAELINKKANKHHMMRKPLQMQKKKPVPIQLVAPKFEENFVKGRDYDPDRERAERRKLKKLVKREAKGAARELRKDNSFIFEVKEKDKALLEDERAENYGKARAFLQEQEHAFKSGQLGKGKGRKRRR</sequence>
<evidence type="ECO:0000256" key="3">
    <source>
        <dbReference type="ARBA" id="ARBA00022517"/>
    </source>
</evidence>
<dbReference type="PANTHER" id="PTHR23183:SF0">
    <property type="entry name" value="NUCLEOLAR PROTEIN 14"/>
    <property type="match status" value="1"/>
</dbReference>
<dbReference type="GO" id="GO:0030692">
    <property type="term" value="C:Noc4p-Nop14p complex"/>
    <property type="evidence" value="ECO:0007669"/>
    <property type="project" value="TreeGrafter"/>
</dbReference>
<dbReference type="PANTHER" id="PTHR23183">
    <property type="entry name" value="NOP14"/>
    <property type="match status" value="1"/>
</dbReference>
<keyword evidence="3" id="KW-0690">Ribosome biogenesis</keyword>
<evidence type="ECO:0000313" key="8">
    <source>
        <dbReference type="EMBL" id="KAH8496369.1"/>
    </source>
</evidence>
<feature type="compositionally biased region" description="Basic and acidic residues" evidence="7">
    <location>
        <begin position="489"/>
        <end position="515"/>
    </location>
</feature>
<feature type="compositionally biased region" description="Basic and acidic residues" evidence="7">
    <location>
        <begin position="394"/>
        <end position="404"/>
    </location>
</feature>